<gene>
    <name evidence="4" type="ORF">DPMN_182417</name>
</gene>
<dbReference type="GO" id="GO:0005576">
    <property type="term" value="C:extracellular region"/>
    <property type="evidence" value="ECO:0007669"/>
    <property type="project" value="UniProtKB-SubCell"/>
</dbReference>
<accession>A0A9D4DFF2</accession>
<dbReference type="SUPFAM" id="SSF48113">
    <property type="entry name" value="Heme-dependent peroxidases"/>
    <property type="match status" value="1"/>
</dbReference>
<comment type="subcellular location">
    <subcellularLocation>
        <location evidence="1">Secreted</location>
    </subcellularLocation>
</comment>
<dbReference type="GO" id="GO:0006979">
    <property type="term" value="P:response to oxidative stress"/>
    <property type="evidence" value="ECO:0007669"/>
    <property type="project" value="InterPro"/>
</dbReference>
<proteinExistence type="predicted"/>
<dbReference type="InterPro" id="IPR037120">
    <property type="entry name" value="Haem_peroxidase_sf_animal"/>
</dbReference>
<dbReference type="Pfam" id="PF03098">
    <property type="entry name" value="An_peroxidase"/>
    <property type="match status" value="1"/>
</dbReference>
<dbReference type="PANTHER" id="PTHR11475">
    <property type="entry name" value="OXIDASE/PEROXIDASE"/>
    <property type="match status" value="1"/>
</dbReference>
<dbReference type="Proteomes" id="UP000828390">
    <property type="component" value="Unassembled WGS sequence"/>
</dbReference>
<sequence length="103" mass="11734">MWGHLCSKDIYPGFLYGDLFGTPKDIDLFPGALSEKLVPGGALGPTMGCIIGDQFRRVKFGDRFFYQNQRTGFNEGMHTYVRNAFIRCTTINRSVLSEREKFL</sequence>
<dbReference type="AlphaFoldDB" id="A0A9D4DFF2"/>
<dbReference type="InterPro" id="IPR010255">
    <property type="entry name" value="Haem_peroxidase_sf"/>
</dbReference>
<dbReference type="EMBL" id="JAIWYP010000010">
    <property type="protein sequence ID" value="KAH3747981.1"/>
    <property type="molecule type" value="Genomic_DNA"/>
</dbReference>
<protein>
    <submittedName>
        <fullName evidence="4">Uncharacterized protein</fullName>
    </submittedName>
</protein>
<reference evidence="4" key="1">
    <citation type="journal article" date="2019" name="bioRxiv">
        <title>The Genome of the Zebra Mussel, Dreissena polymorpha: A Resource for Invasive Species Research.</title>
        <authorList>
            <person name="McCartney M.A."/>
            <person name="Auch B."/>
            <person name="Kono T."/>
            <person name="Mallez S."/>
            <person name="Zhang Y."/>
            <person name="Obille A."/>
            <person name="Becker A."/>
            <person name="Abrahante J.E."/>
            <person name="Garbe J."/>
            <person name="Badalamenti J.P."/>
            <person name="Herman A."/>
            <person name="Mangelson H."/>
            <person name="Liachko I."/>
            <person name="Sullivan S."/>
            <person name="Sone E.D."/>
            <person name="Koren S."/>
            <person name="Silverstein K.A.T."/>
            <person name="Beckman K.B."/>
            <person name="Gohl D.M."/>
        </authorList>
    </citation>
    <scope>NUCLEOTIDE SEQUENCE</scope>
    <source>
        <strain evidence="4">Duluth1</strain>
        <tissue evidence="4">Whole animal</tissue>
    </source>
</reference>
<name>A0A9D4DFF2_DREPO</name>
<reference evidence="4" key="2">
    <citation type="submission" date="2020-11" db="EMBL/GenBank/DDBJ databases">
        <authorList>
            <person name="McCartney M.A."/>
            <person name="Auch B."/>
            <person name="Kono T."/>
            <person name="Mallez S."/>
            <person name="Becker A."/>
            <person name="Gohl D.M."/>
            <person name="Silverstein K.A.T."/>
            <person name="Koren S."/>
            <person name="Bechman K.B."/>
            <person name="Herman A."/>
            <person name="Abrahante J.E."/>
            <person name="Garbe J."/>
        </authorList>
    </citation>
    <scope>NUCLEOTIDE SEQUENCE</scope>
    <source>
        <strain evidence="4">Duluth1</strain>
        <tissue evidence="4">Whole animal</tissue>
    </source>
</reference>
<keyword evidence="5" id="KW-1185">Reference proteome</keyword>
<dbReference type="GO" id="GO:0004601">
    <property type="term" value="F:peroxidase activity"/>
    <property type="evidence" value="ECO:0007669"/>
    <property type="project" value="InterPro"/>
</dbReference>
<evidence type="ECO:0000313" key="4">
    <source>
        <dbReference type="EMBL" id="KAH3747981.1"/>
    </source>
</evidence>
<keyword evidence="2" id="KW-0964">Secreted</keyword>
<keyword evidence="3" id="KW-0325">Glycoprotein</keyword>
<evidence type="ECO:0000256" key="1">
    <source>
        <dbReference type="ARBA" id="ARBA00004613"/>
    </source>
</evidence>
<dbReference type="Gene3D" id="1.10.640.10">
    <property type="entry name" value="Haem peroxidase domain superfamily, animal type"/>
    <property type="match status" value="1"/>
</dbReference>
<dbReference type="PROSITE" id="PS50292">
    <property type="entry name" value="PEROXIDASE_3"/>
    <property type="match status" value="1"/>
</dbReference>
<comment type="caution">
    <text evidence="4">The sequence shown here is derived from an EMBL/GenBank/DDBJ whole genome shotgun (WGS) entry which is preliminary data.</text>
</comment>
<organism evidence="4 5">
    <name type="scientific">Dreissena polymorpha</name>
    <name type="common">Zebra mussel</name>
    <name type="synonym">Mytilus polymorpha</name>
    <dbReference type="NCBI Taxonomy" id="45954"/>
    <lineage>
        <taxon>Eukaryota</taxon>
        <taxon>Metazoa</taxon>
        <taxon>Spiralia</taxon>
        <taxon>Lophotrochozoa</taxon>
        <taxon>Mollusca</taxon>
        <taxon>Bivalvia</taxon>
        <taxon>Autobranchia</taxon>
        <taxon>Heteroconchia</taxon>
        <taxon>Euheterodonta</taxon>
        <taxon>Imparidentia</taxon>
        <taxon>Neoheterodontei</taxon>
        <taxon>Myida</taxon>
        <taxon>Dreissenoidea</taxon>
        <taxon>Dreissenidae</taxon>
        <taxon>Dreissena</taxon>
    </lineage>
</organism>
<evidence type="ECO:0000313" key="5">
    <source>
        <dbReference type="Proteomes" id="UP000828390"/>
    </source>
</evidence>
<evidence type="ECO:0000256" key="2">
    <source>
        <dbReference type="ARBA" id="ARBA00022525"/>
    </source>
</evidence>
<evidence type="ECO:0000256" key="3">
    <source>
        <dbReference type="ARBA" id="ARBA00023180"/>
    </source>
</evidence>
<dbReference type="GO" id="GO:0020037">
    <property type="term" value="F:heme binding"/>
    <property type="evidence" value="ECO:0007669"/>
    <property type="project" value="InterPro"/>
</dbReference>
<dbReference type="InterPro" id="IPR019791">
    <property type="entry name" value="Haem_peroxidase_animal"/>
</dbReference>
<dbReference type="PANTHER" id="PTHR11475:SF4">
    <property type="entry name" value="CHORION PEROXIDASE"/>
    <property type="match status" value="1"/>
</dbReference>